<dbReference type="InterPro" id="IPR050155">
    <property type="entry name" value="HAD-like_hydrolase_sf"/>
</dbReference>
<organism evidence="1 2">
    <name type="scientific">Candidatus Curtissbacteria bacterium GW2011_GWA1_40_24</name>
    <dbReference type="NCBI Taxonomy" id="1618406"/>
    <lineage>
        <taxon>Bacteria</taxon>
        <taxon>Candidatus Curtissiibacteriota</taxon>
    </lineage>
</organism>
<name>A0A0G0RYS1_9BACT</name>
<dbReference type="Pfam" id="PF13419">
    <property type="entry name" value="HAD_2"/>
    <property type="match status" value="1"/>
</dbReference>
<dbReference type="Gene3D" id="1.10.150.240">
    <property type="entry name" value="Putative phosphatase, domain 2"/>
    <property type="match status" value="1"/>
</dbReference>
<protein>
    <submittedName>
        <fullName evidence="1">Beta-phosphoglucomutase</fullName>
    </submittedName>
</protein>
<evidence type="ECO:0000313" key="1">
    <source>
        <dbReference type="EMBL" id="KKR55096.1"/>
    </source>
</evidence>
<accession>A0A0G0RYS1</accession>
<comment type="caution">
    <text evidence="1">The sequence shown here is derived from an EMBL/GenBank/DDBJ whole genome shotgun (WGS) entry which is preliminary data.</text>
</comment>
<dbReference type="GO" id="GO:0006281">
    <property type="term" value="P:DNA repair"/>
    <property type="evidence" value="ECO:0007669"/>
    <property type="project" value="TreeGrafter"/>
</dbReference>
<dbReference type="AlphaFoldDB" id="A0A0G0RYS1"/>
<dbReference type="PANTHER" id="PTHR43434:SF1">
    <property type="entry name" value="PHOSPHOGLYCOLATE PHOSPHATASE"/>
    <property type="match status" value="1"/>
</dbReference>
<sequence length="217" mass="24962">MKQYNFFLFDWDGTLVNSLPVWMRAYKKLFRKYNIAATSQEILAKAYGNPVGCVSCGISNHEEFNRQLFELVLKAYSKATMFKGALNVLQYLKKNHYKLALITNTPSVLVQSYFNNNNLPNFFDVIITREDVSKLKPNPESYKKALLLLGVTKKQYKNVLVIGDSEQDIAAGNKLGIDCVLFEPRKTERNDLVNYEYKIKSFEELKKGYPSEKKLAS</sequence>
<dbReference type="Gene3D" id="3.40.50.1000">
    <property type="entry name" value="HAD superfamily/HAD-like"/>
    <property type="match status" value="1"/>
</dbReference>
<dbReference type="NCBIfam" id="TIGR01549">
    <property type="entry name" value="HAD-SF-IA-v1"/>
    <property type="match status" value="1"/>
</dbReference>
<dbReference type="InterPro" id="IPR041492">
    <property type="entry name" value="HAD_2"/>
</dbReference>
<dbReference type="InterPro" id="IPR023214">
    <property type="entry name" value="HAD_sf"/>
</dbReference>
<proteinExistence type="predicted"/>
<dbReference type="InterPro" id="IPR023198">
    <property type="entry name" value="PGP-like_dom2"/>
</dbReference>
<dbReference type="SFLD" id="SFLDS00003">
    <property type="entry name" value="Haloacid_Dehalogenase"/>
    <property type="match status" value="1"/>
</dbReference>
<dbReference type="SUPFAM" id="SSF56784">
    <property type="entry name" value="HAD-like"/>
    <property type="match status" value="1"/>
</dbReference>
<dbReference type="SFLD" id="SFLDG01135">
    <property type="entry name" value="C1.5.6:_HAD__Beta-PGM__Phospha"/>
    <property type="match status" value="1"/>
</dbReference>
<dbReference type="InterPro" id="IPR036412">
    <property type="entry name" value="HAD-like_sf"/>
</dbReference>
<dbReference type="GO" id="GO:0008967">
    <property type="term" value="F:phosphoglycolate phosphatase activity"/>
    <property type="evidence" value="ECO:0007669"/>
    <property type="project" value="TreeGrafter"/>
</dbReference>
<dbReference type="PANTHER" id="PTHR43434">
    <property type="entry name" value="PHOSPHOGLYCOLATE PHOSPHATASE"/>
    <property type="match status" value="1"/>
</dbReference>
<evidence type="ECO:0000313" key="2">
    <source>
        <dbReference type="Proteomes" id="UP000034489"/>
    </source>
</evidence>
<dbReference type="NCBIfam" id="TIGR01509">
    <property type="entry name" value="HAD-SF-IA-v3"/>
    <property type="match status" value="1"/>
</dbReference>
<reference evidence="1 2" key="1">
    <citation type="journal article" date="2015" name="Nature">
        <title>rRNA introns, odd ribosomes, and small enigmatic genomes across a large radiation of phyla.</title>
        <authorList>
            <person name="Brown C.T."/>
            <person name="Hug L.A."/>
            <person name="Thomas B.C."/>
            <person name="Sharon I."/>
            <person name="Castelle C.J."/>
            <person name="Singh A."/>
            <person name="Wilkins M.J."/>
            <person name="Williams K.H."/>
            <person name="Banfield J.F."/>
        </authorList>
    </citation>
    <scope>NUCLEOTIDE SEQUENCE [LARGE SCALE GENOMIC DNA]</scope>
</reference>
<gene>
    <name evidence="1" type="ORF">UT92_C0008G0004</name>
</gene>
<dbReference type="InterPro" id="IPR006439">
    <property type="entry name" value="HAD-SF_hydro_IA"/>
</dbReference>
<dbReference type="EMBL" id="LBYQ01000008">
    <property type="protein sequence ID" value="KKR55096.1"/>
    <property type="molecule type" value="Genomic_DNA"/>
</dbReference>
<dbReference type="SFLD" id="SFLDG01129">
    <property type="entry name" value="C1.5:_HAD__Beta-PGM__Phosphata"/>
    <property type="match status" value="1"/>
</dbReference>
<dbReference type="GO" id="GO:0005829">
    <property type="term" value="C:cytosol"/>
    <property type="evidence" value="ECO:0007669"/>
    <property type="project" value="TreeGrafter"/>
</dbReference>
<dbReference type="Proteomes" id="UP000034489">
    <property type="component" value="Unassembled WGS sequence"/>
</dbReference>